<name>A0A1G8SEV6_9BACI</name>
<evidence type="ECO:0000313" key="2">
    <source>
        <dbReference type="Proteomes" id="UP000198853"/>
    </source>
</evidence>
<gene>
    <name evidence="1" type="ORF">SAMN04488123_1274</name>
</gene>
<accession>A0A1G8SEV6</accession>
<proteinExistence type="predicted"/>
<evidence type="ECO:0000313" key="1">
    <source>
        <dbReference type="EMBL" id="SDJ27727.1"/>
    </source>
</evidence>
<organism evidence="1 2">
    <name type="scientific">Natribacillus halophilus</name>
    <dbReference type="NCBI Taxonomy" id="549003"/>
    <lineage>
        <taxon>Bacteria</taxon>
        <taxon>Bacillati</taxon>
        <taxon>Bacillota</taxon>
        <taxon>Bacilli</taxon>
        <taxon>Bacillales</taxon>
        <taxon>Bacillaceae</taxon>
        <taxon>Natribacillus</taxon>
    </lineage>
</organism>
<reference evidence="1 2" key="1">
    <citation type="submission" date="2016-10" db="EMBL/GenBank/DDBJ databases">
        <authorList>
            <person name="de Groot N.N."/>
        </authorList>
    </citation>
    <scope>NUCLEOTIDE SEQUENCE [LARGE SCALE GENOMIC DNA]</scope>
    <source>
        <strain evidence="1 2">DSM 21771</strain>
    </source>
</reference>
<protein>
    <submittedName>
        <fullName evidence="1">Uncharacterized protein</fullName>
    </submittedName>
</protein>
<dbReference type="AlphaFoldDB" id="A0A1G8SEV6"/>
<dbReference type="EMBL" id="FNEN01000027">
    <property type="protein sequence ID" value="SDJ27727.1"/>
    <property type="molecule type" value="Genomic_DNA"/>
</dbReference>
<sequence length="29" mass="3287">MIAIAVEYRSMKLLSVPLFTTSNNIMVDE</sequence>
<dbReference type="Proteomes" id="UP000198853">
    <property type="component" value="Unassembled WGS sequence"/>
</dbReference>
<keyword evidence="2" id="KW-1185">Reference proteome</keyword>